<dbReference type="Gene3D" id="3.40.190.10">
    <property type="entry name" value="Periplasmic binding protein-like II"/>
    <property type="match status" value="1"/>
</dbReference>
<comment type="subcellular location">
    <subcellularLocation>
        <location evidence="1">Cell membrane</location>
        <topology evidence="1">Multi-pass membrane protein</topology>
    </subcellularLocation>
</comment>
<proteinExistence type="predicted"/>
<keyword evidence="9" id="KW-1185">Reference proteome</keyword>
<dbReference type="RefSeq" id="WP_089820307.1">
    <property type="nucleotide sequence ID" value="NZ_FORQ01000004.1"/>
</dbReference>
<dbReference type="InterPro" id="IPR051449">
    <property type="entry name" value="ABC-2_transporter_component"/>
</dbReference>
<organism evidence="8 9">
    <name type="scientific">Kaistella treverensis</name>
    <dbReference type="NCBI Taxonomy" id="631455"/>
    <lineage>
        <taxon>Bacteria</taxon>
        <taxon>Pseudomonadati</taxon>
        <taxon>Bacteroidota</taxon>
        <taxon>Flavobacteriia</taxon>
        <taxon>Flavobacteriales</taxon>
        <taxon>Weeksellaceae</taxon>
        <taxon>Chryseobacterium group</taxon>
        <taxon>Kaistella</taxon>
    </lineage>
</organism>
<feature type="transmembrane region" description="Helical" evidence="6">
    <location>
        <begin position="340"/>
        <end position="360"/>
    </location>
</feature>
<evidence type="ECO:0000313" key="9">
    <source>
        <dbReference type="Proteomes" id="UP000242560"/>
    </source>
</evidence>
<dbReference type="Pfam" id="PF12698">
    <property type="entry name" value="ABC2_membrane_3"/>
    <property type="match status" value="1"/>
</dbReference>
<evidence type="ECO:0000256" key="6">
    <source>
        <dbReference type="SAM" id="Phobius"/>
    </source>
</evidence>
<feature type="transmembrane region" description="Helical" evidence="6">
    <location>
        <begin position="21"/>
        <end position="43"/>
    </location>
</feature>
<reference evidence="9" key="1">
    <citation type="submission" date="2016-10" db="EMBL/GenBank/DDBJ databases">
        <authorList>
            <person name="Varghese N."/>
            <person name="Submissions S."/>
        </authorList>
    </citation>
    <scope>NUCLEOTIDE SEQUENCE [LARGE SCALE GENOMIC DNA]</scope>
    <source>
        <strain evidence="9">DSM 22251</strain>
    </source>
</reference>
<dbReference type="AlphaFoldDB" id="A0A1I3NM59"/>
<name>A0A1I3NM59_9FLAO</name>
<dbReference type="GO" id="GO:0140359">
    <property type="term" value="F:ABC-type transporter activity"/>
    <property type="evidence" value="ECO:0007669"/>
    <property type="project" value="InterPro"/>
</dbReference>
<feature type="transmembrane region" description="Helical" evidence="6">
    <location>
        <begin position="235"/>
        <end position="260"/>
    </location>
</feature>
<dbReference type="PANTHER" id="PTHR30294:SF29">
    <property type="entry name" value="MULTIDRUG ABC TRANSPORTER PERMEASE YBHS-RELATED"/>
    <property type="match status" value="1"/>
</dbReference>
<evidence type="ECO:0000259" key="7">
    <source>
        <dbReference type="Pfam" id="PF12698"/>
    </source>
</evidence>
<accession>A0A1I3NM59</accession>
<dbReference type="SUPFAM" id="SSF53850">
    <property type="entry name" value="Periplasmic binding protein-like II"/>
    <property type="match status" value="1"/>
</dbReference>
<sequence length="438" mass="48908">MRNIFLITKREYLTQVKKKSFVILTLLGPVLMIGFGLLIAFMFKANESSSTFNVVDKSGLFVNKLKGNSQIKYVFVPAQNEKSLEATLKDMDGIEGLLVIPALQNNNYEQLQKDTKLLINKKIGFDTKTTVASDLAKIIRTEKIKTLGISESQMTDLEKNFELNTKNVVDNKSTDSDLSFGVKSGLALVLMYAVFMFIIIYGVRVMRSVLEEKNNRVVEIIISSVKPFELMMGKILGVTLVALTQFSIWITMAVLGAVFLNTGLSAVKNQIPGGEQSAEMIDKFDFKQTAGEISHILLDMNFPLIIAVFIIFFLLGYIFYSSMYAAIGSAVDNETETQQFTLFAIIPLMLGMYGSFTIMNNPEGPLGFWLSMIPFTSPVAMIARIPFGVPVWQILVSVLLLLLSTLLMVFIAAKVYRVGILMYGNKASAKELWKWIRS</sequence>
<evidence type="ECO:0000256" key="3">
    <source>
        <dbReference type="ARBA" id="ARBA00022692"/>
    </source>
</evidence>
<feature type="transmembrane region" description="Helical" evidence="6">
    <location>
        <begin position="302"/>
        <end position="320"/>
    </location>
</feature>
<dbReference type="GO" id="GO:0005886">
    <property type="term" value="C:plasma membrane"/>
    <property type="evidence" value="ECO:0007669"/>
    <property type="project" value="UniProtKB-SubCell"/>
</dbReference>
<dbReference type="InterPro" id="IPR013525">
    <property type="entry name" value="ABC2_TM"/>
</dbReference>
<evidence type="ECO:0000256" key="4">
    <source>
        <dbReference type="ARBA" id="ARBA00022989"/>
    </source>
</evidence>
<dbReference type="EMBL" id="FORQ01000004">
    <property type="protein sequence ID" value="SFJ10295.1"/>
    <property type="molecule type" value="Genomic_DNA"/>
</dbReference>
<keyword evidence="4 6" id="KW-1133">Transmembrane helix</keyword>
<dbReference type="PANTHER" id="PTHR30294">
    <property type="entry name" value="MEMBRANE COMPONENT OF ABC TRANSPORTER YHHJ-RELATED"/>
    <property type="match status" value="1"/>
</dbReference>
<evidence type="ECO:0000256" key="5">
    <source>
        <dbReference type="ARBA" id="ARBA00023136"/>
    </source>
</evidence>
<protein>
    <submittedName>
        <fullName evidence="8">ABC-2 type transport system permease protein</fullName>
    </submittedName>
</protein>
<dbReference type="Proteomes" id="UP000242560">
    <property type="component" value="Unassembled WGS sequence"/>
</dbReference>
<feature type="domain" description="ABC-2 type transporter transmembrane" evidence="7">
    <location>
        <begin position="19"/>
        <end position="413"/>
    </location>
</feature>
<keyword evidence="2" id="KW-1003">Cell membrane</keyword>
<keyword evidence="3 6" id="KW-0812">Transmembrane</keyword>
<evidence type="ECO:0000313" key="8">
    <source>
        <dbReference type="EMBL" id="SFJ10295.1"/>
    </source>
</evidence>
<feature type="transmembrane region" description="Helical" evidence="6">
    <location>
        <begin position="394"/>
        <end position="416"/>
    </location>
</feature>
<gene>
    <name evidence="8" type="ORF">SAMN05421638_2170</name>
</gene>
<evidence type="ECO:0000256" key="2">
    <source>
        <dbReference type="ARBA" id="ARBA00022475"/>
    </source>
</evidence>
<evidence type="ECO:0000256" key="1">
    <source>
        <dbReference type="ARBA" id="ARBA00004651"/>
    </source>
</evidence>
<keyword evidence="5 6" id="KW-0472">Membrane</keyword>
<feature type="transmembrane region" description="Helical" evidence="6">
    <location>
        <begin position="185"/>
        <end position="203"/>
    </location>
</feature>